<gene>
    <name evidence="5" type="ORF">DEJ46_13655</name>
</gene>
<dbReference type="Pfam" id="PF13828">
    <property type="entry name" value="DUF4190"/>
    <property type="match status" value="1"/>
</dbReference>
<organism evidence="5 6">
    <name type="scientific">Streptomyces venezuelae</name>
    <dbReference type="NCBI Taxonomy" id="54571"/>
    <lineage>
        <taxon>Bacteria</taxon>
        <taxon>Bacillati</taxon>
        <taxon>Actinomycetota</taxon>
        <taxon>Actinomycetes</taxon>
        <taxon>Kitasatosporales</taxon>
        <taxon>Streptomycetaceae</taxon>
        <taxon>Streptomyces</taxon>
    </lineage>
</organism>
<feature type="transmembrane region" description="Helical" evidence="2">
    <location>
        <begin position="85"/>
        <end position="110"/>
    </location>
</feature>
<protein>
    <recommendedName>
        <fullName evidence="7">DUF4190 domain-containing protein</fullName>
    </recommendedName>
</protein>
<reference evidence="5 6" key="1">
    <citation type="submission" date="2018-05" db="EMBL/GenBank/DDBJ databases">
        <title>Streptomyces venezuelae.</title>
        <authorList>
            <person name="Kim W."/>
            <person name="Lee N."/>
            <person name="Cho B.-K."/>
        </authorList>
    </citation>
    <scope>NUCLEOTIDE SEQUENCE [LARGE SCALE GENOMIC DNA]</scope>
    <source>
        <strain evidence="5 6">ATCC 15068</strain>
    </source>
</reference>
<keyword evidence="2" id="KW-0812">Transmembrane</keyword>
<feature type="compositionally biased region" description="Pro residues" evidence="1">
    <location>
        <begin position="22"/>
        <end position="32"/>
    </location>
</feature>
<dbReference type="Proteomes" id="UP000324106">
    <property type="component" value="Chromosome"/>
</dbReference>
<accession>A0A5P2APM4</accession>
<evidence type="ECO:0000259" key="3">
    <source>
        <dbReference type="Pfam" id="PF13828"/>
    </source>
</evidence>
<evidence type="ECO:0000256" key="2">
    <source>
        <dbReference type="SAM" id="Phobius"/>
    </source>
</evidence>
<proteinExistence type="predicted"/>
<feature type="compositionally biased region" description="Polar residues" evidence="1">
    <location>
        <begin position="1"/>
        <end position="15"/>
    </location>
</feature>
<feature type="domain" description="DUF4190" evidence="3">
    <location>
        <begin position="85"/>
        <end position="140"/>
    </location>
</feature>
<feature type="domain" description="Septum formation-related" evidence="4">
    <location>
        <begin position="169"/>
        <end position="267"/>
    </location>
</feature>
<evidence type="ECO:0000313" key="5">
    <source>
        <dbReference type="EMBL" id="QES20025.1"/>
    </source>
</evidence>
<evidence type="ECO:0000259" key="4">
    <source>
        <dbReference type="Pfam" id="PF13845"/>
    </source>
</evidence>
<evidence type="ECO:0008006" key="7">
    <source>
        <dbReference type="Google" id="ProtNLM"/>
    </source>
</evidence>
<feature type="transmembrane region" description="Helical" evidence="2">
    <location>
        <begin position="122"/>
        <end position="147"/>
    </location>
</feature>
<dbReference type="AlphaFoldDB" id="A0A5P2APM4"/>
<keyword evidence="2" id="KW-0472">Membrane</keyword>
<evidence type="ECO:0000313" key="6">
    <source>
        <dbReference type="Proteomes" id="UP000324106"/>
    </source>
</evidence>
<dbReference type="EMBL" id="CP029194">
    <property type="protein sequence ID" value="QES20025.1"/>
    <property type="molecule type" value="Genomic_DNA"/>
</dbReference>
<feature type="compositionally biased region" description="Low complexity" evidence="1">
    <location>
        <begin position="47"/>
        <end position="65"/>
    </location>
</feature>
<name>A0A5P2APM4_STRVZ</name>
<feature type="region of interest" description="Disordered" evidence="1">
    <location>
        <begin position="1"/>
        <end position="77"/>
    </location>
</feature>
<dbReference type="InterPro" id="IPR026004">
    <property type="entry name" value="Septum_form"/>
</dbReference>
<evidence type="ECO:0000256" key="1">
    <source>
        <dbReference type="SAM" id="MobiDB-lite"/>
    </source>
</evidence>
<keyword evidence="2" id="KW-1133">Transmembrane helix</keyword>
<dbReference type="Pfam" id="PF13845">
    <property type="entry name" value="Septum_form"/>
    <property type="match status" value="1"/>
</dbReference>
<sequence length="416" mass="43165">MRARSSVRTSRPNRSTPAVEPTQPPQQPPSPAPSAGHPKQGWPAPGPYTSPGGPYAAGPYGQPGAPGLPGAPGPYGKPPRTTNGLAIASLVSGIVCCLPPLGMLLGVIALPKIKKKGQAGKGLAVTGIALSLVSTLLIGVGLATGAIESAVDGFRKGVDQASRTKSPFALRAGQCFGDEGKLEDYATEVEIVDCAKPHDGEVTGTFKLTGYDKWPGDAEMEAVSEKRCEAINSAYALDTWAVPLDVSVFYYMPSGQSWRFGDRTVTCAYASEAGRFSGSVRSDASTLTAGQEHFLKSVNPIETVGGREPDEDPDEDFEANKAWSGEMLAAIDGARAGLGNHDWSGAAAAPVEALDKELEAASEQWRKLAGAADADAYWEAYETAWDALPEDLGANARTGLGLTDTPPVAEAPGSAA</sequence>
<dbReference type="InterPro" id="IPR025241">
    <property type="entry name" value="DUF4190"/>
</dbReference>
<dbReference type="OrthoDB" id="3628931at2"/>